<evidence type="ECO:0000256" key="5">
    <source>
        <dbReference type="SAM" id="MobiDB-lite"/>
    </source>
</evidence>
<keyword evidence="8" id="KW-1185">Reference proteome</keyword>
<name>A0AAV3UPK1_9EURY</name>
<dbReference type="AlphaFoldDB" id="A0AAV3UPK1"/>
<evidence type="ECO:0000313" key="7">
    <source>
        <dbReference type="EMBL" id="GAA5062133.1"/>
    </source>
</evidence>
<evidence type="ECO:0000313" key="8">
    <source>
        <dbReference type="Proteomes" id="UP001501729"/>
    </source>
</evidence>
<dbReference type="PANTHER" id="PTHR38480:SF1">
    <property type="entry name" value="SLR0254 PROTEIN"/>
    <property type="match status" value="1"/>
</dbReference>
<reference evidence="7 8" key="1">
    <citation type="journal article" date="2019" name="Int. J. Syst. Evol. Microbiol.">
        <title>The Global Catalogue of Microorganisms (GCM) 10K type strain sequencing project: providing services to taxonomists for standard genome sequencing and annotation.</title>
        <authorList>
            <consortium name="The Broad Institute Genomics Platform"/>
            <consortium name="The Broad Institute Genome Sequencing Center for Infectious Disease"/>
            <person name="Wu L."/>
            <person name="Ma J."/>
        </authorList>
    </citation>
    <scope>NUCLEOTIDE SEQUENCE [LARGE SCALE GENOMIC DNA]</scope>
    <source>
        <strain evidence="7 8">JCM 17504</strain>
    </source>
</reference>
<organism evidence="7 8">
    <name type="scientific">Haladaptatus pallidirubidus</name>
    <dbReference type="NCBI Taxonomy" id="1008152"/>
    <lineage>
        <taxon>Archaea</taxon>
        <taxon>Methanobacteriati</taxon>
        <taxon>Methanobacteriota</taxon>
        <taxon>Stenosarchaea group</taxon>
        <taxon>Halobacteria</taxon>
        <taxon>Halobacteriales</taxon>
        <taxon>Haladaptataceae</taxon>
        <taxon>Haladaptatus</taxon>
    </lineage>
</organism>
<keyword evidence="2" id="KW-0812">Transmembrane</keyword>
<evidence type="ECO:0000256" key="2">
    <source>
        <dbReference type="ARBA" id="ARBA00022692"/>
    </source>
</evidence>
<keyword evidence="4" id="KW-0472">Membrane</keyword>
<evidence type="ECO:0000259" key="6">
    <source>
        <dbReference type="Pfam" id="PF06271"/>
    </source>
</evidence>
<comment type="subcellular location">
    <subcellularLocation>
        <location evidence="1">Membrane</location>
        <topology evidence="1">Multi-pass membrane protein</topology>
    </subcellularLocation>
</comment>
<dbReference type="EMBL" id="BAABKX010000022">
    <property type="protein sequence ID" value="GAA5062133.1"/>
    <property type="molecule type" value="Genomic_DNA"/>
</dbReference>
<protein>
    <recommendedName>
        <fullName evidence="6">RDD domain-containing protein</fullName>
    </recommendedName>
</protein>
<dbReference type="InterPro" id="IPR010432">
    <property type="entry name" value="RDD"/>
</dbReference>
<evidence type="ECO:0000256" key="3">
    <source>
        <dbReference type="ARBA" id="ARBA00022989"/>
    </source>
</evidence>
<gene>
    <name evidence="7" type="ORF">GCM10025751_48980</name>
</gene>
<evidence type="ECO:0000256" key="1">
    <source>
        <dbReference type="ARBA" id="ARBA00004141"/>
    </source>
</evidence>
<accession>A0AAV3UPK1</accession>
<dbReference type="GO" id="GO:0016020">
    <property type="term" value="C:membrane"/>
    <property type="evidence" value="ECO:0007669"/>
    <property type="project" value="UniProtKB-SubCell"/>
</dbReference>
<dbReference type="Pfam" id="PF06271">
    <property type="entry name" value="RDD"/>
    <property type="match status" value="1"/>
</dbReference>
<keyword evidence="3" id="KW-1133">Transmembrane helix</keyword>
<feature type="region of interest" description="Disordered" evidence="5">
    <location>
        <begin position="76"/>
        <end position="102"/>
    </location>
</feature>
<sequence length="102" mass="11145">MLIEGFWDGYTIGKRLFGIRVVQENGTPCTLGSSVVRNLLEIIDGLFYYLIGFISMAMTDKRQRLGDRVAGTVVVRETSVSTTSSTTPVGTPTEPESPARSQ</sequence>
<feature type="domain" description="RDD" evidence="6">
    <location>
        <begin position="6"/>
        <end position="71"/>
    </location>
</feature>
<comment type="caution">
    <text evidence="7">The sequence shown here is derived from an EMBL/GenBank/DDBJ whole genome shotgun (WGS) entry which is preliminary data.</text>
</comment>
<evidence type="ECO:0000256" key="4">
    <source>
        <dbReference type="ARBA" id="ARBA00023136"/>
    </source>
</evidence>
<dbReference type="PANTHER" id="PTHR38480">
    <property type="entry name" value="SLR0254 PROTEIN"/>
    <property type="match status" value="1"/>
</dbReference>
<proteinExistence type="predicted"/>
<dbReference type="Proteomes" id="UP001501729">
    <property type="component" value="Unassembled WGS sequence"/>
</dbReference>